<evidence type="ECO:0000313" key="1">
    <source>
        <dbReference type="EMBL" id="VVD01922.1"/>
    </source>
</evidence>
<name>A0A5E4QXG3_9NEOP</name>
<accession>A0A5E4QXG3</accession>
<proteinExistence type="predicted"/>
<dbReference type="EMBL" id="FZQP02005622">
    <property type="protein sequence ID" value="VVD01922.1"/>
    <property type="molecule type" value="Genomic_DNA"/>
</dbReference>
<evidence type="ECO:0000313" key="2">
    <source>
        <dbReference type="Proteomes" id="UP000324832"/>
    </source>
</evidence>
<protein>
    <submittedName>
        <fullName evidence="1">Uncharacterized protein</fullName>
    </submittedName>
</protein>
<dbReference type="AlphaFoldDB" id="A0A5E4QXG3"/>
<reference evidence="1 2" key="1">
    <citation type="submission" date="2017-07" db="EMBL/GenBank/DDBJ databases">
        <authorList>
            <person name="Talla V."/>
            <person name="Backstrom N."/>
        </authorList>
    </citation>
    <scope>NUCLEOTIDE SEQUENCE [LARGE SCALE GENOMIC DNA]</scope>
</reference>
<sequence length="67" mass="7385">MLQPQTWEQFLVVTGLACCSISDGLIFGQMSGMLDALHSKNSEIPLDQSDLSWIGEYNFIMSTNNTG</sequence>
<keyword evidence="2" id="KW-1185">Reference proteome</keyword>
<gene>
    <name evidence="1" type="ORF">LSINAPIS_LOCUS12238</name>
</gene>
<dbReference type="Proteomes" id="UP000324832">
    <property type="component" value="Unassembled WGS sequence"/>
</dbReference>
<organism evidence="1 2">
    <name type="scientific">Leptidea sinapis</name>
    <dbReference type="NCBI Taxonomy" id="189913"/>
    <lineage>
        <taxon>Eukaryota</taxon>
        <taxon>Metazoa</taxon>
        <taxon>Ecdysozoa</taxon>
        <taxon>Arthropoda</taxon>
        <taxon>Hexapoda</taxon>
        <taxon>Insecta</taxon>
        <taxon>Pterygota</taxon>
        <taxon>Neoptera</taxon>
        <taxon>Endopterygota</taxon>
        <taxon>Lepidoptera</taxon>
        <taxon>Glossata</taxon>
        <taxon>Ditrysia</taxon>
        <taxon>Papilionoidea</taxon>
        <taxon>Pieridae</taxon>
        <taxon>Dismorphiinae</taxon>
        <taxon>Leptidea</taxon>
    </lineage>
</organism>